<dbReference type="EMBL" id="LGGI01000078">
    <property type="protein sequence ID" value="KUK66805.1"/>
    <property type="molecule type" value="Genomic_DNA"/>
</dbReference>
<comment type="similarity">
    <text evidence="1">Belongs to the NAD(P)-dependent epimerase/dehydratase family.</text>
</comment>
<dbReference type="Gene3D" id="3.90.25.10">
    <property type="entry name" value="UDP-galactose 4-epimerase, domain 1"/>
    <property type="match status" value="1"/>
</dbReference>
<dbReference type="InterPro" id="IPR001509">
    <property type="entry name" value="Epimerase_deHydtase"/>
</dbReference>
<reference evidence="5" key="1">
    <citation type="journal article" date="2015" name="MBio">
        <title>Genome-Resolved Metagenomic Analysis Reveals Roles for Candidate Phyla and Other Microbial Community Members in Biogeochemical Transformations in Oil Reservoirs.</title>
        <authorList>
            <person name="Hu P."/>
            <person name="Tom L."/>
            <person name="Singh A."/>
            <person name="Thomas B.C."/>
            <person name="Baker B.J."/>
            <person name="Piceno Y.M."/>
            <person name="Andersen G.L."/>
            <person name="Banfield J.F."/>
        </authorList>
    </citation>
    <scope>NUCLEOTIDE SEQUENCE [LARGE SCALE GENOMIC DNA]</scope>
</reference>
<keyword evidence="2" id="KW-0812">Transmembrane</keyword>
<feature type="non-terminal residue" evidence="4">
    <location>
        <position position="518"/>
    </location>
</feature>
<evidence type="ECO:0000313" key="4">
    <source>
        <dbReference type="EMBL" id="KUK66805.1"/>
    </source>
</evidence>
<dbReference type="InterPro" id="IPR036291">
    <property type="entry name" value="NAD(P)-bd_dom_sf"/>
</dbReference>
<dbReference type="PANTHER" id="PTHR43000">
    <property type="entry name" value="DTDP-D-GLUCOSE 4,6-DEHYDRATASE-RELATED"/>
    <property type="match status" value="1"/>
</dbReference>
<dbReference type="Gene3D" id="3.40.50.720">
    <property type="entry name" value="NAD(P)-binding Rossmann-like Domain"/>
    <property type="match status" value="1"/>
</dbReference>
<dbReference type="Pfam" id="PF01370">
    <property type="entry name" value="Epimerase"/>
    <property type="match status" value="1"/>
</dbReference>
<name>A0A124FTX8_9BACT</name>
<dbReference type="AlphaFoldDB" id="A0A124FTX8"/>
<proteinExistence type="inferred from homology"/>
<evidence type="ECO:0000256" key="1">
    <source>
        <dbReference type="ARBA" id="ARBA00007637"/>
    </source>
</evidence>
<evidence type="ECO:0000259" key="3">
    <source>
        <dbReference type="Pfam" id="PF01370"/>
    </source>
</evidence>
<feature type="transmembrane region" description="Helical" evidence="2">
    <location>
        <begin position="376"/>
        <end position="404"/>
    </location>
</feature>
<protein>
    <submittedName>
        <fullName evidence="4">NAD-dependent epimerase/dehydratase</fullName>
    </submittedName>
</protein>
<evidence type="ECO:0000313" key="5">
    <source>
        <dbReference type="Proteomes" id="UP000053469"/>
    </source>
</evidence>
<dbReference type="Proteomes" id="UP000053469">
    <property type="component" value="Unassembled WGS sequence"/>
</dbReference>
<gene>
    <name evidence="4" type="ORF">XD87_0479</name>
</gene>
<accession>A0A124FTX8</accession>
<evidence type="ECO:0000256" key="2">
    <source>
        <dbReference type="SAM" id="Phobius"/>
    </source>
</evidence>
<keyword evidence="2" id="KW-0472">Membrane</keyword>
<feature type="domain" description="NAD-dependent epimerase/dehydratase" evidence="3">
    <location>
        <begin position="25"/>
        <end position="233"/>
    </location>
</feature>
<organism evidence="4 5">
    <name type="scientific">candidate division WS6 bacterium 36_33</name>
    <dbReference type="NCBI Taxonomy" id="1641388"/>
    <lineage>
        <taxon>Bacteria</taxon>
        <taxon>Candidatus Dojkabacteria</taxon>
    </lineage>
</organism>
<comment type="caution">
    <text evidence="4">The sequence shown here is derived from an EMBL/GenBank/DDBJ whole genome shotgun (WGS) entry which is preliminary data.</text>
</comment>
<dbReference type="SUPFAM" id="SSF51735">
    <property type="entry name" value="NAD(P)-binding Rossmann-fold domains"/>
    <property type="match status" value="1"/>
</dbReference>
<keyword evidence="2" id="KW-1133">Transmembrane helix</keyword>
<sequence>MSNLRLNKIKPQTPIAIIIHGGNRVGYLTAKTLIEQGCYVVIIDKFNSETRKYLSELKKSELFDFFDFKGFNSLFKNVKRFDYLFYFLNEKLDKKEFDSKEFLNETKILEETLTNTRKNNGKFSLITSLALNRELANRVNNEQLSTPSPYSAMELQKYCETLAAEFKDKSNINLRILRLGTVIGGGIEKVDNGTLDELLTDTVQKSQITIKGEGLDLHSLIHEADATYGILKLSFSDNTRGEVISLANKNNYTTLSLAYKLLELNTEAQTIRFIENPEEQFLIQDLYVPAPHASNYGWTQQVSLEEALIEQVQKYYEATNKTWDIDKTSQKIKQKKTIQVGKTKLGELLSSLLAPLKGIFVKKNEKKVEGKKIIRGSIITVLLIALTYFVIYPIVGTLIGLLLINSSVKNISTSILDIDRTQSSQEIESLEKNISRVGQSVDQMYWIFQLLGKDELYDNTTQLILGAQYTAQGAKQLVDAVYPLTKYMQDFEPAIDFQTSTPTTTREYRSYLEEIEKN</sequence>